<accession>A0A1H2EG94</accession>
<feature type="region of interest" description="Disordered" evidence="1">
    <location>
        <begin position="1"/>
        <end position="80"/>
    </location>
</feature>
<name>A0A1H2EG94_9PSED</name>
<evidence type="ECO:0000256" key="1">
    <source>
        <dbReference type="SAM" id="MobiDB-lite"/>
    </source>
</evidence>
<dbReference type="Proteomes" id="UP000243232">
    <property type="component" value="Chromosome I"/>
</dbReference>
<protein>
    <submittedName>
        <fullName evidence="2">Uncharacterized protein</fullName>
    </submittedName>
</protein>
<dbReference type="OrthoDB" id="6986897at2"/>
<proteinExistence type="predicted"/>
<gene>
    <name evidence="2" type="ORF">SAMN05216296_0758</name>
</gene>
<evidence type="ECO:0000313" key="3">
    <source>
        <dbReference type="Proteomes" id="UP000243232"/>
    </source>
</evidence>
<dbReference type="AlphaFoldDB" id="A0A1H2EG94"/>
<feature type="compositionally biased region" description="Basic and acidic residues" evidence="1">
    <location>
        <begin position="8"/>
        <end position="18"/>
    </location>
</feature>
<organism evidence="2 3">
    <name type="scientific">Pseudomonas pohangensis</name>
    <dbReference type="NCBI Taxonomy" id="364197"/>
    <lineage>
        <taxon>Bacteria</taxon>
        <taxon>Pseudomonadati</taxon>
        <taxon>Pseudomonadota</taxon>
        <taxon>Gammaproteobacteria</taxon>
        <taxon>Pseudomonadales</taxon>
        <taxon>Pseudomonadaceae</taxon>
        <taxon>Pseudomonas</taxon>
    </lineage>
</organism>
<dbReference type="EMBL" id="LT629785">
    <property type="protein sequence ID" value="SDT94175.1"/>
    <property type="molecule type" value="Genomic_DNA"/>
</dbReference>
<evidence type="ECO:0000313" key="2">
    <source>
        <dbReference type="EMBL" id="SDT94175.1"/>
    </source>
</evidence>
<dbReference type="RefSeq" id="WP_090193162.1">
    <property type="nucleotide sequence ID" value="NZ_LT629785.1"/>
</dbReference>
<dbReference type="STRING" id="364197.SAMN05216296_0758"/>
<sequence length="80" mass="8895">MNSTTKPSSEHEETRHSEPVAVADGVATTPIKPFSFPFSPEVFAPTRRNDKPWHQQGNKSNHDQRPGAAPKGTRRSMGKR</sequence>
<keyword evidence="3" id="KW-1185">Reference proteome</keyword>
<reference evidence="3" key="1">
    <citation type="submission" date="2016-10" db="EMBL/GenBank/DDBJ databases">
        <authorList>
            <person name="Varghese N."/>
            <person name="Submissions S."/>
        </authorList>
    </citation>
    <scope>NUCLEOTIDE SEQUENCE [LARGE SCALE GENOMIC DNA]</scope>
    <source>
        <strain evidence="3">DSM 17875</strain>
    </source>
</reference>